<evidence type="ECO:0000256" key="1">
    <source>
        <dbReference type="SAM" id="MobiDB-lite"/>
    </source>
</evidence>
<keyword evidence="3" id="KW-1185">Reference proteome</keyword>
<dbReference type="EMBL" id="MKQR01000032">
    <property type="protein sequence ID" value="OLR89508.1"/>
    <property type="molecule type" value="Genomic_DNA"/>
</dbReference>
<dbReference type="Proteomes" id="UP000186040">
    <property type="component" value="Unassembled WGS sequence"/>
</dbReference>
<reference evidence="2 3" key="1">
    <citation type="submission" date="2016-10" db="EMBL/GenBank/DDBJ databases">
        <title>The Draft Genome Sequence of Actinokineospora bangkokensis 44EHWT reveals the biosynthetic pathway of antifungal compounds Thailandins with unusual extender unit butylmalonyl-CoA.</title>
        <authorList>
            <person name="Greule A."/>
            <person name="Intra B."/>
            <person name="Flemming S."/>
            <person name="Rommel M.G."/>
            <person name="Panbangred W."/>
            <person name="Bechthold A."/>
        </authorList>
    </citation>
    <scope>NUCLEOTIDE SEQUENCE [LARGE SCALE GENOMIC DNA]</scope>
    <source>
        <strain evidence="2 3">44EHW</strain>
    </source>
</reference>
<dbReference type="STRING" id="1193682.BJP25_05355"/>
<organism evidence="2 3">
    <name type="scientific">Actinokineospora bangkokensis</name>
    <dbReference type="NCBI Taxonomy" id="1193682"/>
    <lineage>
        <taxon>Bacteria</taxon>
        <taxon>Bacillati</taxon>
        <taxon>Actinomycetota</taxon>
        <taxon>Actinomycetes</taxon>
        <taxon>Pseudonocardiales</taxon>
        <taxon>Pseudonocardiaceae</taxon>
        <taxon>Actinokineospora</taxon>
    </lineage>
</organism>
<feature type="region of interest" description="Disordered" evidence="1">
    <location>
        <begin position="1"/>
        <end position="81"/>
    </location>
</feature>
<name>A0A1Q9LBV5_9PSEU</name>
<proteinExistence type="predicted"/>
<gene>
    <name evidence="2" type="ORF">BJP25_05355</name>
</gene>
<feature type="compositionally biased region" description="Low complexity" evidence="1">
    <location>
        <begin position="56"/>
        <end position="75"/>
    </location>
</feature>
<feature type="region of interest" description="Disordered" evidence="1">
    <location>
        <begin position="97"/>
        <end position="150"/>
    </location>
</feature>
<accession>A0A1Q9LBV5</accession>
<feature type="compositionally biased region" description="Low complexity" evidence="1">
    <location>
        <begin position="99"/>
        <end position="149"/>
    </location>
</feature>
<dbReference type="AlphaFoldDB" id="A0A1Q9LBV5"/>
<comment type="caution">
    <text evidence="2">The sequence shown here is derived from an EMBL/GenBank/DDBJ whole genome shotgun (WGS) entry which is preliminary data.</text>
</comment>
<sequence length="184" mass="18698">MGASRKATYRPGLRRVGRMSANAATPPSDRAKITTPIATALPCPPAPPSPRPPRPTSGAASPPTTNWSTPSSAAADPARLPWSARASAVEFGVTMPTLATTTNSPGSSAASPSSPSTAASTSAAPTAELSSPPVSNLRGSNRRSSNPLSWLTSTMPSAFRLNTALYSCGLSPCTSCSTNDDPEM</sequence>
<evidence type="ECO:0000313" key="2">
    <source>
        <dbReference type="EMBL" id="OLR89508.1"/>
    </source>
</evidence>
<feature type="compositionally biased region" description="Pro residues" evidence="1">
    <location>
        <begin position="42"/>
        <end position="55"/>
    </location>
</feature>
<evidence type="ECO:0000313" key="3">
    <source>
        <dbReference type="Proteomes" id="UP000186040"/>
    </source>
</evidence>
<protein>
    <submittedName>
        <fullName evidence="2">Uncharacterized protein</fullName>
    </submittedName>
</protein>